<dbReference type="CDD" id="cd05233">
    <property type="entry name" value="SDR_c"/>
    <property type="match status" value="1"/>
</dbReference>
<proteinExistence type="inferred from homology"/>
<comment type="caution">
    <text evidence="4">The sequence shown here is derived from an EMBL/GenBank/DDBJ whole genome shotgun (WGS) entry which is preliminary data.</text>
</comment>
<dbReference type="Pfam" id="PF00106">
    <property type="entry name" value="adh_short"/>
    <property type="match status" value="1"/>
</dbReference>
<name>A0ABP8GGB9_9BURK</name>
<dbReference type="InterPro" id="IPR036291">
    <property type="entry name" value="NAD(P)-bd_dom_sf"/>
</dbReference>
<accession>A0ABP8GGB9</accession>
<keyword evidence="5" id="KW-1185">Reference proteome</keyword>
<protein>
    <submittedName>
        <fullName evidence="4">3-oxoacyl-[acyl-carrier-protein] reductase</fullName>
    </submittedName>
</protein>
<comment type="similarity">
    <text evidence="1 3">Belongs to the short-chain dehydrogenases/reductases (SDR) family.</text>
</comment>
<evidence type="ECO:0000256" key="1">
    <source>
        <dbReference type="ARBA" id="ARBA00006484"/>
    </source>
</evidence>
<organism evidence="4 5">
    <name type="scientific">Pigmentiphaga soli</name>
    <dbReference type="NCBI Taxonomy" id="1007095"/>
    <lineage>
        <taxon>Bacteria</taxon>
        <taxon>Pseudomonadati</taxon>
        <taxon>Pseudomonadota</taxon>
        <taxon>Betaproteobacteria</taxon>
        <taxon>Burkholderiales</taxon>
        <taxon>Alcaligenaceae</taxon>
        <taxon>Pigmentiphaga</taxon>
    </lineage>
</organism>
<dbReference type="EMBL" id="BAABFO010000002">
    <property type="protein sequence ID" value="GAA4323831.1"/>
    <property type="molecule type" value="Genomic_DNA"/>
</dbReference>
<sequence>MGGSLYGRVAIVTGGSRGLGRVMAETLLDAGCRVLITAHHEPQALDEAGHWAGAHAAAGRLATLRADVTSPEDCAATIACAVERFGRIDVLVNNAGVGMGQVDPGAHNRHGTFWHTPAEAWRKMVDTNLNGPFYMARAAVPHMIERGFGRIVNISTSLPTMIRAGYSPYGPTKAGLEIATAIWARELAGTGVTCNALLPGGATDTRMIPGEGRGRATYDGAPLLAPDIMRAPVRWLASERSSAWTGRRFIAKLWDPALPDDEAVLKSAMPAQDVPATI</sequence>
<gene>
    <name evidence="4" type="primary">fabG_2</name>
    <name evidence="4" type="ORF">GCM10023144_04930</name>
</gene>
<evidence type="ECO:0000313" key="4">
    <source>
        <dbReference type="EMBL" id="GAA4323831.1"/>
    </source>
</evidence>
<dbReference type="PANTHER" id="PTHR42760:SF133">
    <property type="entry name" value="3-OXOACYL-[ACYL-CARRIER-PROTEIN] REDUCTASE"/>
    <property type="match status" value="1"/>
</dbReference>
<reference evidence="5" key="1">
    <citation type="journal article" date="2019" name="Int. J. Syst. Evol. Microbiol.">
        <title>The Global Catalogue of Microorganisms (GCM) 10K type strain sequencing project: providing services to taxonomists for standard genome sequencing and annotation.</title>
        <authorList>
            <consortium name="The Broad Institute Genomics Platform"/>
            <consortium name="The Broad Institute Genome Sequencing Center for Infectious Disease"/>
            <person name="Wu L."/>
            <person name="Ma J."/>
        </authorList>
    </citation>
    <scope>NUCLEOTIDE SEQUENCE [LARGE SCALE GENOMIC DNA]</scope>
    <source>
        <strain evidence="5">JCM 17666</strain>
    </source>
</reference>
<dbReference type="PRINTS" id="PR00081">
    <property type="entry name" value="GDHRDH"/>
</dbReference>
<evidence type="ECO:0000256" key="2">
    <source>
        <dbReference type="ARBA" id="ARBA00023002"/>
    </source>
</evidence>
<keyword evidence="2" id="KW-0560">Oxidoreductase</keyword>
<evidence type="ECO:0000313" key="5">
    <source>
        <dbReference type="Proteomes" id="UP001501671"/>
    </source>
</evidence>
<dbReference type="Gene3D" id="3.40.50.720">
    <property type="entry name" value="NAD(P)-binding Rossmann-like Domain"/>
    <property type="match status" value="1"/>
</dbReference>
<dbReference type="RefSeq" id="WP_345245980.1">
    <property type="nucleotide sequence ID" value="NZ_BAABFO010000002.1"/>
</dbReference>
<dbReference type="Proteomes" id="UP001501671">
    <property type="component" value="Unassembled WGS sequence"/>
</dbReference>
<dbReference type="PRINTS" id="PR00080">
    <property type="entry name" value="SDRFAMILY"/>
</dbReference>
<dbReference type="PANTHER" id="PTHR42760">
    <property type="entry name" value="SHORT-CHAIN DEHYDROGENASES/REDUCTASES FAMILY MEMBER"/>
    <property type="match status" value="1"/>
</dbReference>
<dbReference type="InterPro" id="IPR002347">
    <property type="entry name" value="SDR_fam"/>
</dbReference>
<dbReference type="SUPFAM" id="SSF51735">
    <property type="entry name" value="NAD(P)-binding Rossmann-fold domains"/>
    <property type="match status" value="1"/>
</dbReference>
<evidence type="ECO:0000256" key="3">
    <source>
        <dbReference type="RuleBase" id="RU000363"/>
    </source>
</evidence>